<evidence type="ECO:0000259" key="2">
    <source>
        <dbReference type="Pfam" id="PF00248"/>
    </source>
</evidence>
<evidence type="ECO:0000256" key="1">
    <source>
        <dbReference type="SAM" id="SignalP"/>
    </source>
</evidence>
<dbReference type="CDD" id="cd19152">
    <property type="entry name" value="AKR_AKR15A"/>
    <property type="match status" value="1"/>
</dbReference>
<dbReference type="Proteomes" id="UP000663912">
    <property type="component" value="Plasmid pW2_73_1"/>
</dbReference>
<evidence type="ECO:0000313" key="3">
    <source>
        <dbReference type="EMBL" id="NTF39816.1"/>
    </source>
</evidence>
<dbReference type="Proteomes" id="UP000822331">
    <property type="component" value="Unassembled WGS sequence"/>
</dbReference>
<dbReference type="InterPro" id="IPR036812">
    <property type="entry name" value="NAD(P)_OxRdtase_dom_sf"/>
</dbReference>
<organism evidence="4 5">
    <name type="scientific">Agrobacterium rubi</name>
    <dbReference type="NCBI Taxonomy" id="28099"/>
    <lineage>
        <taxon>Bacteria</taxon>
        <taxon>Pseudomonadati</taxon>
        <taxon>Pseudomonadota</taxon>
        <taxon>Alphaproteobacteria</taxon>
        <taxon>Hyphomicrobiales</taxon>
        <taxon>Rhizobiaceae</taxon>
        <taxon>Rhizobium/Agrobacterium group</taxon>
        <taxon>Agrobacterium</taxon>
    </lineage>
</organism>
<dbReference type="GO" id="GO:0016491">
    <property type="term" value="F:oxidoreductase activity"/>
    <property type="evidence" value="ECO:0007669"/>
    <property type="project" value="InterPro"/>
</dbReference>
<sequence length="376" mass="40210">MTSRRDFLTAAATMTAAIGIASVATPAAAQGTAGSAALPTNTANQDGRWRPTHRIGFGALPIGNAFFKSVPESQAIETVETAWNAGVRLYDTSPSYGFGGSERRLGVVLSTKPRDEFVLASKIGRVMEPDTTLGVRDAGQWHDAPAFKYTYDYSADGTRRSIEHSLLRLGVASLDIVFVHDLTPGNSELGNWEEHLEIAKSGAFPTLQRMKEEGIIKAWGMGVNNPEPILAALEVAEPDIMLAATQYTLVNHDEALTGIMPALEKAGASIMNGASLNAGFLAGRERFNYGGREIPAAMIEKRRKLYNIARSHSVDLRVAALQFAAAHPVVSCIIPGASSSDQVLQNVEALGTKIPADFWAEVKQQGIVNQNAPVPA</sequence>
<keyword evidence="4" id="KW-0614">Plasmid</keyword>
<feature type="signal peptide" evidence="1">
    <location>
        <begin position="1"/>
        <end position="29"/>
    </location>
</feature>
<keyword evidence="1" id="KW-0732">Signal</keyword>
<gene>
    <name evidence="3" type="ORF">G6L72_24315</name>
    <name evidence="4" type="ORF">G6M88_23090</name>
</gene>
<feature type="domain" description="NADP-dependent oxidoreductase" evidence="2">
    <location>
        <begin position="54"/>
        <end position="364"/>
    </location>
</feature>
<reference evidence="3 6" key="1">
    <citation type="journal article" date="2020" name="Science">
        <title>Unexpected conservation and global transmission of agrobacterial virulence plasmids.</title>
        <authorList>
            <person name="Weisberg A.J."/>
            <person name="Davis E.W. 2nd"/>
            <person name="Tabima J."/>
            <person name="Belcher M.S."/>
            <person name="Miller M."/>
            <person name="Kuo C.H."/>
            <person name="Loper J.E."/>
            <person name="Grunwald N.J."/>
            <person name="Putnam M.L."/>
            <person name="Chang J.H."/>
        </authorList>
    </citation>
    <scope>NUCLEOTIDE SEQUENCE [LARGE SCALE GENOMIC DNA]</scope>
    <source>
        <strain evidence="3 6">A19/93</strain>
    </source>
</reference>
<dbReference type="Pfam" id="PF00248">
    <property type="entry name" value="Aldo_ket_red"/>
    <property type="match status" value="1"/>
</dbReference>
<dbReference type="PROSITE" id="PS51318">
    <property type="entry name" value="TAT"/>
    <property type="match status" value="1"/>
</dbReference>
<dbReference type="KEGG" id="arui:G6M88_23090"/>
<dbReference type="InterPro" id="IPR020471">
    <property type="entry name" value="AKR"/>
</dbReference>
<evidence type="ECO:0000313" key="4">
    <source>
        <dbReference type="EMBL" id="QTG03348.1"/>
    </source>
</evidence>
<dbReference type="AlphaFoldDB" id="A0AAE7R7K7"/>
<dbReference type="InterPro" id="IPR023210">
    <property type="entry name" value="NADP_OxRdtase_dom"/>
</dbReference>
<dbReference type="Gene3D" id="3.20.20.100">
    <property type="entry name" value="NADP-dependent oxidoreductase domain"/>
    <property type="match status" value="1"/>
</dbReference>
<proteinExistence type="predicted"/>
<geneLocation type="plasmid" evidence="4 5">
    <name>pW2_73_1</name>
</geneLocation>
<reference evidence="4" key="2">
    <citation type="submission" date="2020-02" db="EMBL/GenBank/DDBJ databases">
        <title>Unexpected conservation and global transmission of agrobacterial virulence plasmids.</title>
        <authorList>
            <person name="Weisberg A.J."/>
            <person name="Davis E.W. II"/>
            <person name="Tabima J.R."/>
            <person name="Belcher M.S."/>
            <person name="Miller M."/>
            <person name="Kuo C.-H."/>
            <person name="Loper J.E."/>
            <person name="Grunwald N.J."/>
            <person name="Putnam M.L."/>
            <person name="Chang J.H."/>
        </authorList>
    </citation>
    <scope>NUCLEOTIDE SEQUENCE</scope>
    <source>
        <strain evidence="4">W2/73</strain>
        <plasmid evidence="4">pW2_73_1</plasmid>
    </source>
</reference>
<dbReference type="RefSeq" id="WP_065700912.1">
    <property type="nucleotide sequence ID" value="NZ_CP049208.1"/>
</dbReference>
<accession>A0AAE7R7K7</accession>
<evidence type="ECO:0000313" key="6">
    <source>
        <dbReference type="Proteomes" id="UP000822331"/>
    </source>
</evidence>
<dbReference type="PANTHER" id="PTHR42686:SF1">
    <property type="entry name" value="GH17980P-RELATED"/>
    <property type="match status" value="1"/>
</dbReference>
<dbReference type="SUPFAM" id="SSF51430">
    <property type="entry name" value="NAD(P)-linked oxidoreductase"/>
    <property type="match status" value="1"/>
</dbReference>
<dbReference type="GO" id="GO:0005829">
    <property type="term" value="C:cytosol"/>
    <property type="evidence" value="ECO:0007669"/>
    <property type="project" value="TreeGrafter"/>
</dbReference>
<dbReference type="EMBL" id="CP049208">
    <property type="protein sequence ID" value="QTG03348.1"/>
    <property type="molecule type" value="Genomic_DNA"/>
</dbReference>
<dbReference type="InterPro" id="IPR006311">
    <property type="entry name" value="TAT_signal"/>
</dbReference>
<feature type="chain" id="PRO_5042229323" evidence="1">
    <location>
        <begin position="30"/>
        <end position="376"/>
    </location>
</feature>
<dbReference type="EMBL" id="JAAMCP010000017">
    <property type="protein sequence ID" value="NTF39816.1"/>
    <property type="molecule type" value="Genomic_DNA"/>
</dbReference>
<dbReference type="PANTHER" id="PTHR42686">
    <property type="entry name" value="GH17980P-RELATED"/>
    <property type="match status" value="1"/>
</dbReference>
<protein>
    <submittedName>
        <fullName evidence="4">Aldo/keto reductase</fullName>
    </submittedName>
</protein>
<keyword evidence="6" id="KW-1185">Reference proteome</keyword>
<dbReference type="NCBIfam" id="TIGR01409">
    <property type="entry name" value="TAT_signal_seq"/>
    <property type="match status" value="1"/>
</dbReference>
<evidence type="ECO:0000313" key="5">
    <source>
        <dbReference type="Proteomes" id="UP000663912"/>
    </source>
</evidence>
<dbReference type="InterPro" id="IPR019546">
    <property type="entry name" value="TAT_signal_bac_arc"/>
</dbReference>
<name>A0AAE7R7K7_9HYPH</name>